<sequence>MYFHVPEAIELATERKMYQESFQFMFAQLEHMNARSNAYDNIEVGSSNFPKPEPSTGVQIVIDHGHWVFYAIDVVRCIVYNLDPLDGNPDEEMMQIVNHGIGIHQSLYSNAKASVQWVSVKCPRQPSSFECGYYMLKYIQDIVANVNILKNNFKGIGKYTMTDLARLRDQWAIYVAKLNTVYNHECDKGVTVVLDNTFALMVLSPASLGVDVIVHRLSKFIGGIGDIKGESSPKYVYNYGLHITGFKSNL</sequence>
<evidence type="ECO:0000256" key="2">
    <source>
        <dbReference type="ARBA" id="ARBA00022670"/>
    </source>
</evidence>
<proteinExistence type="inferred from homology"/>
<name>A0AAP0Q7J4_9ROSI</name>
<dbReference type="Gene3D" id="3.40.395.10">
    <property type="entry name" value="Adenoviral Proteinase, Chain A"/>
    <property type="match status" value="1"/>
</dbReference>
<dbReference type="EMBL" id="JBCGBO010000026">
    <property type="protein sequence ID" value="KAK9174670.1"/>
    <property type="molecule type" value="Genomic_DNA"/>
</dbReference>
<comment type="similarity">
    <text evidence="1">Belongs to the peptidase C48 family.</text>
</comment>
<protein>
    <recommendedName>
        <fullName evidence="4">Ubiquitin-like protease family profile domain-containing protein</fullName>
    </recommendedName>
</protein>
<dbReference type="InterPro" id="IPR015424">
    <property type="entry name" value="PyrdxlP-dep_Trfase"/>
</dbReference>
<keyword evidence="6" id="KW-1185">Reference proteome</keyword>
<reference evidence="5 6" key="1">
    <citation type="submission" date="2024-05" db="EMBL/GenBank/DDBJ databases">
        <title>Haplotype-resolved chromosome-level genome assembly of Huyou (Citrus changshanensis).</title>
        <authorList>
            <person name="Miao C."/>
            <person name="Chen W."/>
            <person name="Wu Y."/>
            <person name="Wang L."/>
            <person name="Zhao S."/>
            <person name="Grierson D."/>
            <person name="Xu C."/>
            <person name="Chen K."/>
        </authorList>
    </citation>
    <scope>NUCLEOTIDE SEQUENCE [LARGE SCALE GENOMIC DNA]</scope>
    <source>
        <strain evidence="5">01-14</strain>
        <tissue evidence="5">Leaf</tissue>
    </source>
</reference>
<dbReference type="Pfam" id="PF02902">
    <property type="entry name" value="Peptidase_C48"/>
    <property type="match status" value="1"/>
</dbReference>
<evidence type="ECO:0000256" key="1">
    <source>
        <dbReference type="ARBA" id="ARBA00005234"/>
    </source>
</evidence>
<keyword evidence="3" id="KW-0378">Hydrolase</keyword>
<comment type="caution">
    <text evidence="5">The sequence shown here is derived from an EMBL/GenBank/DDBJ whole genome shotgun (WGS) entry which is preliminary data.</text>
</comment>
<evidence type="ECO:0000313" key="5">
    <source>
        <dbReference type="EMBL" id="KAK9174670.1"/>
    </source>
</evidence>
<dbReference type="InterPro" id="IPR038765">
    <property type="entry name" value="Papain-like_cys_pep_sf"/>
</dbReference>
<dbReference type="Proteomes" id="UP001428341">
    <property type="component" value="Unassembled WGS sequence"/>
</dbReference>
<gene>
    <name evidence="5" type="ORF">WN944_029707</name>
</gene>
<feature type="domain" description="Ubiquitin-like protease family profile" evidence="4">
    <location>
        <begin position="60"/>
        <end position="172"/>
    </location>
</feature>
<dbReference type="Gene3D" id="3.40.640.10">
    <property type="entry name" value="Type I PLP-dependent aspartate aminotransferase-like (Major domain)"/>
    <property type="match status" value="1"/>
</dbReference>
<dbReference type="AlphaFoldDB" id="A0AAP0Q7J4"/>
<dbReference type="GO" id="GO:0006508">
    <property type="term" value="P:proteolysis"/>
    <property type="evidence" value="ECO:0007669"/>
    <property type="project" value="UniProtKB-KW"/>
</dbReference>
<dbReference type="SUPFAM" id="SSF54001">
    <property type="entry name" value="Cysteine proteinases"/>
    <property type="match status" value="1"/>
</dbReference>
<accession>A0AAP0Q7J4</accession>
<evidence type="ECO:0000313" key="6">
    <source>
        <dbReference type="Proteomes" id="UP001428341"/>
    </source>
</evidence>
<dbReference type="SUPFAM" id="SSF53383">
    <property type="entry name" value="PLP-dependent transferases"/>
    <property type="match status" value="1"/>
</dbReference>
<evidence type="ECO:0000256" key="3">
    <source>
        <dbReference type="ARBA" id="ARBA00022801"/>
    </source>
</evidence>
<dbReference type="InterPro" id="IPR015421">
    <property type="entry name" value="PyrdxlP-dep_Trfase_major"/>
</dbReference>
<organism evidence="5 6">
    <name type="scientific">Citrus x changshan-huyou</name>
    <dbReference type="NCBI Taxonomy" id="2935761"/>
    <lineage>
        <taxon>Eukaryota</taxon>
        <taxon>Viridiplantae</taxon>
        <taxon>Streptophyta</taxon>
        <taxon>Embryophyta</taxon>
        <taxon>Tracheophyta</taxon>
        <taxon>Spermatophyta</taxon>
        <taxon>Magnoliopsida</taxon>
        <taxon>eudicotyledons</taxon>
        <taxon>Gunneridae</taxon>
        <taxon>Pentapetalae</taxon>
        <taxon>rosids</taxon>
        <taxon>malvids</taxon>
        <taxon>Sapindales</taxon>
        <taxon>Rutaceae</taxon>
        <taxon>Aurantioideae</taxon>
        <taxon>Citrus</taxon>
    </lineage>
</organism>
<keyword evidence="2" id="KW-0645">Protease</keyword>
<dbReference type="GO" id="GO:0008234">
    <property type="term" value="F:cysteine-type peptidase activity"/>
    <property type="evidence" value="ECO:0007669"/>
    <property type="project" value="InterPro"/>
</dbReference>
<evidence type="ECO:0000259" key="4">
    <source>
        <dbReference type="Pfam" id="PF02902"/>
    </source>
</evidence>
<dbReference type="InterPro" id="IPR003653">
    <property type="entry name" value="Peptidase_C48_C"/>
</dbReference>